<evidence type="ECO:0000313" key="3">
    <source>
        <dbReference type="Proteomes" id="UP000536711"/>
    </source>
</evidence>
<dbReference type="EMBL" id="JAADJF010000643">
    <property type="protein sequence ID" value="KAF4414967.1"/>
    <property type="molecule type" value="Genomic_DNA"/>
</dbReference>
<dbReference type="OrthoDB" id="5075942at2759"/>
<reference evidence="2 3" key="1">
    <citation type="submission" date="2020-01" db="EMBL/GenBank/DDBJ databases">
        <title>Identification and distribution of gene clusters putatively required for synthesis of sphingolipid metabolism inhibitors in phylogenetically diverse species of the filamentous fungus Fusarium.</title>
        <authorList>
            <person name="Kim H.-S."/>
            <person name="Busman M."/>
            <person name="Brown D.W."/>
            <person name="Divon H."/>
            <person name="Uhlig S."/>
            <person name="Proctor R.H."/>
        </authorList>
    </citation>
    <scope>NUCLEOTIDE SEQUENCE [LARGE SCALE GENOMIC DNA]</scope>
    <source>
        <strain evidence="2 3">NRRL 13308</strain>
    </source>
</reference>
<keyword evidence="3" id="KW-1185">Reference proteome</keyword>
<dbReference type="Proteomes" id="UP000536711">
    <property type="component" value="Unassembled WGS sequence"/>
</dbReference>
<evidence type="ECO:0000313" key="2">
    <source>
        <dbReference type="EMBL" id="KAF4414967.1"/>
    </source>
</evidence>
<feature type="compositionally biased region" description="Acidic residues" evidence="1">
    <location>
        <begin position="57"/>
        <end position="67"/>
    </location>
</feature>
<feature type="compositionally biased region" description="Basic and acidic residues" evidence="1">
    <location>
        <begin position="68"/>
        <end position="89"/>
    </location>
</feature>
<comment type="caution">
    <text evidence="2">The sequence shown here is derived from an EMBL/GenBank/DDBJ whole genome shotgun (WGS) entry which is preliminary data.</text>
</comment>
<sequence length="342" mass="39166">MNTANDHLQTAKRSGRLSAADIDDSLVPIVEAILQRHRPVTLEMMTDILQDGDSLMNEDWEQGDEDGVEARWQRSERKKSSDHVGTRGKNDDPLRDFWRVCVRFFRQTPPVLFSPFNRLQFGPMIEKDSAALSCHLFSKEACNAIADLIVHPLWQQDHRYFINVLIYTANLRVGGTTNFRWLPLPHVDCPVLQSLNAKLQSIEDEELPKTVHQLHMEASDAATEDRQEPSFFSDFMISIGHYVIVEKSPSMRELELLRHRIIPFRITDVECIQKAIDGFAHSDERLGVGRYVKAVSDAFKLLKRDEVPNGDQLRDFDARACKQMLRMAARPDIHGSVTLHPD</sequence>
<gene>
    <name evidence="2" type="ORF">FACUT_13801</name>
</gene>
<evidence type="ECO:0000256" key="1">
    <source>
        <dbReference type="SAM" id="MobiDB-lite"/>
    </source>
</evidence>
<protein>
    <submittedName>
        <fullName evidence="2">Uncharacterized protein</fullName>
    </submittedName>
</protein>
<accession>A0A8H4JCH4</accession>
<proteinExistence type="predicted"/>
<organism evidence="2 3">
    <name type="scientific">Fusarium acutatum</name>
    <dbReference type="NCBI Taxonomy" id="78861"/>
    <lineage>
        <taxon>Eukaryota</taxon>
        <taxon>Fungi</taxon>
        <taxon>Dikarya</taxon>
        <taxon>Ascomycota</taxon>
        <taxon>Pezizomycotina</taxon>
        <taxon>Sordariomycetes</taxon>
        <taxon>Hypocreomycetidae</taxon>
        <taxon>Hypocreales</taxon>
        <taxon>Nectriaceae</taxon>
        <taxon>Fusarium</taxon>
        <taxon>Fusarium fujikuroi species complex</taxon>
    </lineage>
</organism>
<feature type="region of interest" description="Disordered" evidence="1">
    <location>
        <begin position="57"/>
        <end position="89"/>
    </location>
</feature>
<dbReference type="AlphaFoldDB" id="A0A8H4JCH4"/>
<name>A0A8H4JCH4_9HYPO</name>